<dbReference type="GO" id="GO:0003723">
    <property type="term" value="F:RNA binding"/>
    <property type="evidence" value="ECO:0007669"/>
    <property type="project" value="UniProtKB-UniRule"/>
</dbReference>
<dbReference type="OrthoDB" id="2588702at2759"/>
<dbReference type="InterPro" id="IPR035979">
    <property type="entry name" value="RBD_domain_sf"/>
</dbReference>
<name>A0A556TM20_BAGYA</name>
<dbReference type="EMBL" id="VCAZ01000005">
    <property type="protein sequence ID" value="TSK20227.1"/>
    <property type="molecule type" value="Genomic_DNA"/>
</dbReference>
<evidence type="ECO:0000313" key="7">
    <source>
        <dbReference type="Proteomes" id="UP000319801"/>
    </source>
</evidence>
<evidence type="ECO:0000259" key="5">
    <source>
        <dbReference type="PROSITE" id="PS50102"/>
    </source>
</evidence>
<dbReference type="SUPFAM" id="SSF54928">
    <property type="entry name" value="RNA-binding domain, RBD"/>
    <property type="match status" value="4"/>
</dbReference>
<evidence type="ECO:0000313" key="6">
    <source>
        <dbReference type="EMBL" id="TSK20227.1"/>
    </source>
</evidence>
<feature type="compositionally biased region" description="Basic and acidic residues" evidence="4">
    <location>
        <begin position="141"/>
        <end position="150"/>
    </location>
</feature>
<keyword evidence="7" id="KW-1185">Reference proteome</keyword>
<keyword evidence="1" id="KW-0677">Repeat</keyword>
<comment type="caution">
    <text evidence="6">The sequence shown here is derived from an EMBL/GenBank/DDBJ whole genome shotgun (WGS) entry which is preliminary data.</text>
</comment>
<dbReference type="InterPro" id="IPR012677">
    <property type="entry name" value="Nucleotide-bd_a/b_plait_sf"/>
</dbReference>
<dbReference type="Pfam" id="PF00076">
    <property type="entry name" value="RRM_1"/>
    <property type="match status" value="2"/>
</dbReference>
<keyword evidence="2 3" id="KW-0694">RNA-binding</keyword>
<organism evidence="6 7">
    <name type="scientific">Bagarius yarrelli</name>
    <name type="common">Goonch</name>
    <name type="synonym">Bagrus yarrelli</name>
    <dbReference type="NCBI Taxonomy" id="175774"/>
    <lineage>
        <taxon>Eukaryota</taxon>
        <taxon>Metazoa</taxon>
        <taxon>Chordata</taxon>
        <taxon>Craniata</taxon>
        <taxon>Vertebrata</taxon>
        <taxon>Euteleostomi</taxon>
        <taxon>Actinopterygii</taxon>
        <taxon>Neopterygii</taxon>
        <taxon>Teleostei</taxon>
        <taxon>Ostariophysi</taxon>
        <taxon>Siluriformes</taxon>
        <taxon>Sisoridae</taxon>
        <taxon>Sisorinae</taxon>
        <taxon>Bagarius</taxon>
    </lineage>
</organism>
<evidence type="ECO:0000256" key="4">
    <source>
        <dbReference type="SAM" id="MobiDB-lite"/>
    </source>
</evidence>
<feature type="region of interest" description="Disordered" evidence="4">
    <location>
        <begin position="122"/>
        <end position="171"/>
    </location>
</feature>
<dbReference type="AlphaFoldDB" id="A0A556TM20"/>
<feature type="compositionally biased region" description="Polar residues" evidence="4">
    <location>
        <begin position="122"/>
        <end position="140"/>
    </location>
</feature>
<dbReference type="PROSITE" id="PS50102">
    <property type="entry name" value="RRM"/>
    <property type="match status" value="2"/>
</dbReference>
<feature type="domain" description="RRM" evidence="5">
    <location>
        <begin position="321"/>
        <end position="398"/>
    </location>
</feature>
<sequence length="537" mass="60588">MPVVLRLQGLTNEAEFEDIRMFFHGLPIPQGGIHIIGGEMGEAFIIFSTERAGQLAMLYSGKSLRGSTVTLYESSMAEFKHTMELELKLRKKRNCASLESENVPQTGDAKNLWNHLLSEHQMNQDQSPSVATTQLANVPKSSEDRIEKSQKPHQAAPVTNQVSVAKPTKQVAEQEGRLNKVGSCKPGYLRLYGLPATITKHEVCQFFKGLNVVDIIPDTLQGQDSCCLVKMASFKEAEEGLKYRCASPRDFPVEVRLAHERMWENAIKPTTNSSSCTISKQGRFSPDRRLHRNCAPKRASCSPEGSAKRHRFNSPSINTEYCVMVRNLPTNITKSRIREFFSCYDVPNSKILHLLDKQRERTSTAFIIFAQVADYTLAMNMNGSLIGSQKIDVSSITREKMNDLLYQNRCTESEGSQSFTSQTVLACIYARNFPANVRKADVKNFFSKYNLKEEDVQLLKDENGNGIGEAIIHFGCEDRAKEALSLHGKRFRQEPIQLACISTKQMKDLLHKTQTHVEQSPTKRNELNECFLKHTTK</sequence>
<gene>
    <name evidence="6" type="ORF">Baya_1775</name>
</gene>
<dbReference type="Gene3D" id="3.30.70.330">
    <property type="match status" value="3"/>
</dbReference>
<evidence type="ECO:0000256" key="2">
    <source>
        <dbReference type="ARBA" id="ARBA00022884"/>
    </source>
</evidence>
<feature type="domain" description="RRM" evidence="5">
    <location>
        <begin position="426"/>
        <end position="503"/>
    </location>
</feature>
<reference evidence="6 7" key="1">
    <citation type="journal article" date="2019" name="Genome Biol. Evol.">
        <title>Whole-Genome Sequencing of the Giant Devil Catfish, Bagarius yarrelli.</title>
        <authorList>
            <person name="Jiang W."/>
            <person name="Lv Y."/>
            <person name="Cheng L."/>
            <person name="Yang K."/>
            <person name="Chao B."/>
            <person name="Wang X."/>
            <person name="Li Y."/>
            <person name="Pan X."/>
            <person name="You X."/>
            <person name="Zhang Y."/>
            <person name="Yang J."/>
            <person name="Li J."/>
            <person name="Zhang X."/>
            <person name="Liu S."/>
            <person name="Sun C."/>
            <person name="Yang J."/>
            <person name="Shi Q."/>
        </authorList>
    </citation>
    <scope>NUCLEOTIDE SEQUENCE [LARGE SCALE GENOMIC DNA]</scope>
    <source>
        <strain evidence="6">JWS20170419001</strain>
        <tissue evidence="6">Muscle</tissue>
    </source>
</reference>
<protein>
    <submittedName>
        <fullName evidence="6">RNA-binding protein 12B</fullName>
    </submittedName>
</protein>
<dbReference type="SMART" id="SM00360">
    <property type="entry name" value="RRM"/>
    <property type="match status" value="4"/>
</dbReference>
<dbReference type="InterPro" id="IPR000504">
    <property type="entry name" value="RRM_dom"/>
</dbReference>
<evidence type="ECO:0000256" key="1">
    <source>
        <dbReference type="ARBA" id="ARBA00022737"/>
    </source>
</evidence>
<dbReference type="Proteomes" id="UP000319801">
    <property type="component" value="Unassembled WGS sequence"/>
</dbReference>
<evidence type="ECO:0000256" key="3">
    <source>
        <dbReference type="PROSITE-ProRule" id="PRU00176"/>
    </source>
</evidence>
<proteinExistence type="predicted"/>
<dbReference type="PANTHER" id="PTHR13976">
    <property type="entry name" value="HETEROGENEOUS NUCLEAR RIBONUCLEOPROTEIN-RELATED"/>
    <property type="match status" value="1"/>
</dbReference>
<dbReference type="InterPro" id="IPR050666">
    <property type="entry name" value="ESRP"/>
</dbReference>
<accession>A0A556TM20</accession>